<sequence length="184" mass="19304">MPPMRSAPLTLVALCLLCGAGLRVAFLGTGRVAAAPRVARGAFDSGKVNVGVELESDVPPPPQPVLECDEGCIAAINDCIEEGCSVDAIMKLDKKLAEDEQKVQATMASIEGQQKTGYTEENTGSLAWLKNFLGRSGSLRAQLQALKTIEDGDFIKQMVKAASVAFGGGRTGDYPKVGVSPYSS</sequence>
<evidence type="ECO:0000256" key="1">
    <source>
        <dbReference type="SAM" id="SignalP"/>
    </source>
</evidence>
<evidence type="ECO:0000313" key="3">
    <source>
        <dbReference type="Proteomes" id="UP001189429"/>
    </source>
</evidence>
<keyword evidence="1" id="KW-0732">Signal</keyword>
<name>A0ABN9PQ64_9DINO</name>
<dbReference type="Proteomes" id="UP001189429">
    <property type="component" value="Unassembled WGS sequence"/>
</dbReference>
<evidence type="ECO:0000313" key="2">
    <source>
        <dbReference type="EMBL" id="CAK0795259.1"/>
    </source>
</evidence>
<accession>A0ABN9PQ64</accession>
<protein>
    <submittedName>
        <fullName evidence="2">Uncharacterized protein</fullName>
    </submittedName>
</protein>
<proteinExistence type="predicted"/>
<feature type="signal peptide" evidence="1">
    <location>
        <begin position="1"/>
        <end position="25"/>
    </location>
</feature>
<gene>
    <name evidence="2" type="ORF">PCOR1329_LOCUS4977</name>
</gene>
<feature type="chain" id="PRO_5046965131" evidence="1">
    <location>
        <begin position="26"/>
        <end position="184"/>
    </location>
</feature>
<keyword evidence="3" id="KW-1185">Reference proteome</keyword>
<comment type="caution">
    <text evidence="2">The sequence shown here is derived from an EMBL/GenBank/DDBJ whole genome shotgun (WGS) entry which is preliminary data.</text>
</comment>
<organism evidence="2 3">
    <name type="scientific">Prorocentrum cordatum</name>
    <dbReference type="NCBI Taxonomy" id="2364126"/>
    <lineage>
        <taxon>Eukaryota</taxon>
        <taxon>Sar</taxon>
        <taxon>Alveolata</taxon>
        <taxon>Dinophyceae</taxon>
        <taxon>Prorocentrales</taxon>
        <taxon>Prorocentraceae</taxon>
        <taxon>Prorocentrum</taxon>
    </lineage>
</organism>
<reference evidence="2" key="1">
    <citation type="submission" date="2023-10" db="EMBL/GenBank/DDBJ databases">
        <authorList>
            <person name="Chen Y."/>
            <person name="Shah S."/>
            <person name="Dougan E. K."/>
            <person name="Thang M."/>
            <person name="Chan C."/>
        </authorList>
    </citation>
    <scope>NUCLEOTIDE SEQUENCE [LARGE SCALE GENOMIC DNA]</scope>
</reference>
<dbReference type="EMBL" id="CAUYUJ010001301">
    <property type="protein sequence ID" value="CAK0795259.1"/>
    <property type="molecule type" value="Genomic_DNA"/>
</dbReference>